<dbReference type="GO" id="GO:0016020">
    <property type="term" value="C:membrane"/>
    <property type="evidence" value="ECO:0007669"/>
    <property type="project" value="InterPro"/>
</dbReference>
<evidence type="ECO:0000313" key="2">
    <source>
        <dbReference type="EMBL" id="MDV2888110.1"/>
    </source>
</evidence>
<dbReference type="InterPro" id="IPR006391">
    <property type="entry name" value="P-type_ATPase_bsu_IA"/>
</dbReference>
<dbReference type="PANTHER" id="PTHR43743:SF1">
    <property type="entry name" value="POTASSIUM-TRANSPORTING ATPASE ATP-BINDING SUBUNIT"/>
    <property type="match status" value="1"/>
</dbReference>
<accession>A0AAJ2NT22</accession>
<dbReference type="Gene3D" id="2.70.150.10">
    <property type="entry name" value="Calcium-transporting ATPase, cytoplasmic transduction domain A"/>
    <property type="match status" value="1"/>
</dbReference>
<dbReference type="GO" id="GO:0005524">
    <property type="term" value="F:ATP binding"/>
    <property type="evidence" value="ECO:0007669"/>
    <property type="project" value="UniProtKB-KW"/>
</dbReference>
<dbReference type="InterPro" id="IPR008250">
    <property type="entry name" value="ATPase_P-typ_transduc_dom_A_sf"/>
</dbReference>
<dbReference type="PANTHER" id="PTHR43743">
    <property type="entry name" value="POTASSIUM-TRANSPORTING ATPASE ATP-BINDING SUBUNIT"/>
    <property type="match status" value="1"/>
</dbReference>
<dbReference type="Proteomes" id="UP001285636">
    <property type="component" value="Unassembled WGS sequence"/>
</dbReference>
<keyword evidence="1" id="KW-0472">Membrane</keyword>
<feature type="non-terminal residue" evidence="2">
    <location>
        <position position="85"/>
    </location>
</feature>
<dbReference type="SUPFAM" id="SSF81653">
    <property type="entry name" value="Calcium ATPase, transduction domain A"/>
    <property type="match status" value="1"/>
</dbReference>
<protein>
    <submittedName>
        <fullName evidence="2">Potassium-transporting ATPase subunit B</fullName>
    </submittedName>
</protein>
<evidence type="ECO:0000256" key="1">
    <source>
        <dbReference type="SAM" id="Phobius"/>
    </source>
</evidence>
<organism evidence="2 3">
    <name type="scientific">Alkalihalophilus pseudofirmus</name>
    <name type="common">Bacillus pseudofirmus</name>
    <dbReference type="NCBI Taxonomy" id="79885"/>
    <lineage>
        <taxon>Bacteria</taxon>
        <taxon>Bacillati</taxon>
        <taxon>Bacillota</taxon>
        <taxon>Bacilli</taxon>
        <taxon>Bacillales</taxon>
        <taxon>Bacillaceae</taxon>
        <taxon>Alkalihalophilus</taxon>
    </lineage>
</organism>
<dbReference type="AlphaFoldDB" id="A0AAJ2NT22"/>
<feature type="non-terminal residue" evidence="2">
    <location>
        <position position="1"/>
    </location>
</feature>
<feature type="transmembrane region" description="Helical" evidence="1">
    <location>
        <begin position="61"/>
        <end position="84"/>
    </location>
</feature>
<dbReference type="GO" id="GO:0008556">
    <property type="term" value="F:P-type potassium transmembrane transporter activity"/>
    <property type="evidence" value="ECO:0007669"/>
    <property type="project" value="InterPro"/>
</dbReference>
<proteinExistence type="predicted"/>
<gene>
    <name evidence="2" type="ORF">RYX45_23390</name>
</gene>
<comment type="caution">
    <text evidence="2">The sequence shown here is derived from an EMBL/GenBank/DDBJ whole genome shotgun (WGS) entry which is preliminary data.</text>
</comment>
<name>A0AAJ2NT22_ALKPS</name>
<reference evidence="2" key="1">
    <citation type="submission" date="2023-10" db="EMBL/GenBank/DDBJ databases">
        <title>Screening of Alkalihalophilus pseudofirmusBZ-TG-HK211 and Its Alleviation of Salt Stress on Rapeseed Growth.</title>
        <authorList>
            <person name="Zhao B."/>
            <person name="Guo T."/>
        </authorList>
    </citation>
    <scope>NUCLEOTIDE SEQUENCE</scope>
    <source>
        <strain evidence="2">BZ-TG-HK211</strain>
    </source>
</reference>
<keyword evidence="1" id="KW-1133">Transmembrane helix</keyword>
<dbReference type="EMBL" id="JAWJAY010000950">
    <property type="protein sequence ID" value="MDV2888110.1"/>
    <property type="molecule type" value="Genomic_DNA"/>
</dbReference>
<sequence>TGESAPVIKEAGGDFSSVTGGTRVISDWIKVKIQTDPGESFLDKMIALVEGAKRQKTPNEIALNILLITLTMIFLLVVVTVYPIA</sequence>
<evidence type="ECO:0000313" key="3">
    <source>
        <dbReference type="Proteomes" id="UP001285636"/>
    </source>
</evidence>
<keyword evidence="1" id="KW-0812">Transmembrane</keyword>